<dbReference type="InterPro" id="IPR045093">
    <property type="entry name" value="Cullin"/>
</dbReference>
<dbReference type="Pfam" id="PF00888">
    <property type="entry name" value="Cullin"/>
    <property type="match status" value="1"/>
</dbReference>
<feature type="domain" description="Cullin N-terminal" evidence="3">
    <location>
        <begin position="208"/>
        <end position="432"/>
    </location>
</feature>
<dbReference type="GO" id="GO:0006511">
    <property type="term" value="P:ubiquitin-dependent protein catabolic process"/>
    <property type="evidence" value="ECO:0007669"/>
    <property type="project" value="InterPro"/>
</dbReference>
<dbReference type="AlphaFoldDB" id="A0AAN9FB47"/>
<evidence type="ECO:0000259" key="3">
    <source>
        <dbReference type="Pfam" id="PF00888"/>
    </source>
</evidence>
<dbReference type="Proteomes" id="UP001372338">
    <property type="component" value="Unassembled WGS sequence"/>
</dbReference>
<protein>
    <recommendedName>
        <fullName evidence="3">Cullin N-terminal domain-containing protein</fullName>
    </recommendedName>
</protein>
<reference evidence="4 5" key="1">
    <citation type="submission" date="2024-01" db="EMBL/GenBank/DDBJ databases">
        <title>The genomes of 5 underutilized Papilionoideae crops provide insights into root nodulation and disease resistanc.</title>
        <authorList>
            <person name="Yuan L."/>
        </authorList>
    </citation>
    <scope>NUCLEOTIDE SEQUENCE [LARGE SCALE GENOMIC DNA]</scope>
    <source>
        <strain evidence="4">ZHUSHIDOU_FW_LH</strain>
        <tissue evidence="4">Leaf</tissue>
    </source>
</reference>
<evidence type="ECO:0000313" key="5">
    <source>
        <dbReference type="Proteomes" id="UP001372338"/>
    </source>
</evidence>
<sequence length="461" mass="52830">MDDSIATAIATTNPTHLHQIHTSFHHAHHHLSTFLSSLHLVVPENSLSSANVTACDNDGEPMQVGGDDEAEEEETSKCTIEKVEVVVFQDHLPPYGFGQRDSMKKISNKEEIEEDPREQGSSSRVSPLLKTGTIPMNEKLKISTLTRPISNVKPVPKRMEFTMEDIAFEKYIERIVEGGFLETPFSNEEYLMVLILLFAFSLMLVLRRKISVLCLSQDGIQNGFPEQLLDKYKLALIHYVSSEIAPSIRQKDGPSLLRELIKQWENYQKLVRWLKELLLHLDFNLSISAEILYIARKTVFTLTEQGRAVNEIHITWIKDIVKLFLEIGMAGMLDLVSKNTVATTDALDALVTRQVRCYKRMFEREIIGATARYYRKRAIVWIDFYSCQEYMQKAEECLQMEKDKVTSNLPSITEKRYLKRVQHELLVTHASEEIFDVSKTVKTGFGDRCSGTHTEIKIKMK</sequence>
<evidence type="ECO:0000256" key="2">
    <source>
        <dbReference type="SAM" id="MobiDB-lite"/>
    </source>
</evidence>
<dbReference type="SUPFAM" id="SSF74788">
    <property type="entry name" value="Cullin repeat-like"/>
    <property type="match status" value="1"/>
</dbReference>
<evidence type="ECO:0000313" key="4">
    <source>
        <dbReference type="EMBL" id="KAK7270553.1"/>
    </source>
</evidence>
<dbReference type="Gene3D" id="1.20.1310.10">
    <property type="entry name" value="Cullin Repeats"/>
    <property type="match status" value="2"/>
</dbReference>
<organism evidence="4 5">
    <name type="scientific">Crotalaria pallida</name>
    <name type="common">Smooth rattlebox</name>
    <name type="synonym">Crotalaria striata</name>
    <dbReference type="NCBI Taxonomy" id="3830"/>
    <lineage>
        <taxon>Eukaryota</taxon>
        <taxon>Viridiplantae</taxon>
        <taxon>Streptophyta</taxon>
        <taxon>Embryophyta</taxon>
        <taxon>Tracheophyta</taxon>
        <taxon>Spermatophyta</taxon>
        <taxon>Magnoliopsida</taxon>
        <taxon>eudicotyledons</taxon>
        <taxon>Gunneridae</taxon>
        <taxon>Pentapetalae</taxon>
        <taxon>rosids</taxon>
        <taxon>fabids</taxon>
        <taxon>Fabales</taxon>
        <taxon>Fabaceae</taxon>
        <taxon>Papilionoideae</taxon>
        <taxon>50 kb inversion clade</taxon>
        <taxon>genistoids sensu lato</taxon>
        <taxon>core genistoids</taxon>
        <taxon>Crotalarieae</taxon>
        <taxon>Crotalaria</taxon>
    </lineage>
</organism>
<accession>A0AAN9FB47</accession>
<comment type="caution">
    <text evidence="4">The sequence shown here is derived from an EMBL/GenBank/DDBJ whole genome shotgun (WGS) entry which is preliminary data.</text>
</comment>
<gene>
    <name evidence="4" type="ORF">RIF29_23777</name>
</gene>
<comment type="similarity">
    <text evidence="1">Belongs to the cullin family.</text>
</comment>
<dbReference type="EMBL" id="JAYWIO010000004">
    <property type="protein sequence ID" value="KAK7270553.1"/>
    <property type="molecule type" value="Genomic_DNA"/>
</dbReference>
<proteinExistence type="inferred from homology"/>
<keyword evidence="5" id="KW-1185">Reference proteome</keyword>
<dbReference type="InterPro" id="IPR016159">
    <property type="entry name" value="Cullin_repeat-like_dom_sf"/>
</dbReference>
<evidence type="ECO:0000256" key="1">
    <source>
        <dbReference type="ARBA" id="ARBA00006019"/>
    </source>
</evidence>
<dbReference type="PANTHER" id="PTHR11932">
    <property type="entry name" value="CULLIN"/>
    <property type="match status" value="1"/>
</dbReference>
<dbReference type="GO" id="GO:0031625">
    <property type="term" value="F:ubiquitin protein ligase binding"/>
    <property type="evidence" value="ECO:0007669"/>
    <property type="project" value="InterPro"/>
</dbReference>
<feature type="region of interest" description="Disordered" evidence="2">
    <location>
        <begin position="53"/>
        <end position="75"/>
    </location>
</feature>
<dbReference type="InterPro" id="IPR001373">
    <property type="entry name" value="Cullin_N"/>
</dbReference>
<name>A0AAN9FB47_CROPI</name>
<feature type="region of interest" description="Disordered" evidence="2">
    <location>
        <begin position="109"/>
        <end position="128"/>
    </location>
</feature>